<proteinExistence type="inferred from homology"/>
<dbReference type="SUPFAM" id="SSF52279">
    <property type="entry name" value="Beta-D-glucan exohydrolase, C-terminal domain"/>
    <property type="match status" value="1"/>
</dbReference>
<name>A0A5C1QDY0_9SPIO</name>
<keyword evidence="6" id="KW-0326">Glycosidase</keyword>
<dbReference type="PANTHER" id="PTHR30620:SF16">
    <property type="entry name" value="LYSOSOMAL BETA GLUCOSIDASE"/>
    <property type="match status" value="1"/>
</dbReference>
<dbReference type="RefSeq" id="WP_149568518.1">
    <property type="nucleotide sequence ID" value="NZ_CP035807.1"/>
</dbReference>
<evidence type="ECO:0000313" key="8">
    <source>
        <dbReference type="EMBL" id="QEN05280.1"/>
    </source>
</evidence>
<dbReference type="SUPFAM" id="SSF51445">
    <property type="entry name" value="(Trans)glycosidases"/>
    <property type="match status" value="1"/>
</dbReference>
<feature type="domain" description="Glycoside hydrolase family 3 N-terminal" evidence="7">
    <location>
        <begin position="176"/>
        <end position="411"/>
    </location>
</feature>
<dbReference type="InterPro" id="IPR001764">
    <property type="entry name" value="Glyco_hydro_3_N"/>
</dbReference>
<keyword evidence="9" id="KW-1185">Reference proteome</keyword>
<dbReference type="InterPro" id="IPR017853">
    <property type="entry name" value="GH"/>
</dbReference>
<dbReference type="AlphaFoldDB" id="A0A5C1QDY0"/>
<dbReference type="EMBL" id="CP035807">
    <property type="protein sequence ID" value="QEN05280.1"/>
    <property type="molecule type" value="Genomic_DNA"/>
</dbReference>
<dbReference type="PROSITE" id="PS51257">
    <property type="entry name" value="PROKAR_LIPOPROTEIN"/>
    <property type="match status" value="1"/>
</dbReference>
<dbReference type="Gene3D" id="3.20.20.300">
    <property type="entry name" value="Glycoside hydrolase, family 3, N-terminal domain"/>
    <property type="match status" value="1"/>
</dbReference>
<dbReference type="Proteomes" id="UP000323824">
    <property type="component" value="Chromosome"/>
</dbReference>
<sequence>MKRLIVVLSTIGLIFSVTSCNKNHFEKSIYSEQPEIGLYQDYLAKNPDLPTEGTGPILATGSEKSIIKKSGLEFKDSNGNKKLDLYEDWRLTPTERATDLVSQMSVAERLGLLNWLGESGNTEMTKNEAEDILYYGIEGINADGTYDDTSSSIPFSLLTNGLRYVNDNMEIAPMDEVKYNNNIQGLVERSKWGIPMIISSDPAHNGWAGDDISPTGLSKWPYYIGLGAADDLKTTKIFGETVAAEMRMAGHQMLLGPQADIATDPRWARISQVIHSNGDLTAKHIKVLIQAMQGGSELKPWGMATTVKHIPGSGSVEEGMDSHTEAGKYSLFPGNNLEEHLKPFIAAVEAGAAATMACYSIIDVEEYKDIVNGKPIDEGAAFSTKIMTDLLKTRIGFKGAVLSDWGIGTSSPWGHENIKEKPEILAEMLNAGTYQYGGKDFTELWKEAFEFGLISEDVINTAATRALELQFKLGLFENPYINLDIAEKFWDPNGPLYKERNDAAESAMKKAMTLVKSIDVAENSPILPINGTDETYINAVDLNGNGKVDVYFDSAYPNADSGQGKSKAVSTDSQYLNINFVDNIKDADVAITRIFSRGATYFGTTGATPLNYDDPVYVYDRENKTYTDELVKVTTNPGEAYGNFGPWVFDDWSNLTGSGMIGQGYMTYLGYSDSKAALERALKAKAGNPDLKVIIGMTDSRPGIISGFLDDIDGMIIDFAATDKAFLDVVFFQGGNKPEGRLPFEIPSTWESLSQQLGDVPNDTPNPTFETGYGLNYPSIGGYGG</sequence>
<organism evidence="8 9">
    <name type="scientific">Thiospirochaeta perfilievii</name>
    <dbReference type="NCBI Taxonomy" id="252967"/>
    <lineage>
        <taxon>Bacteria</taxon>
        <taxon>Pseudomonadati</taxon>
        <taxon>Spirochaetota</taxon>
        <taxon>Spirochaetia</taxon>
        <taxon>Spirochaetales</taxon>
        <taxon>Spirochaetaceae</taxon>
        <taxon>Thiospirochaeta</taxon>
    </lineage>
</organism>
<dbReference type="GO" id="GO:0008422">
    <property type="term" value="F:beta-glucosidase activity"/>
    <property type="evidence" value="ECO:0007669"/>
    <property type="project" value="UniProtKB-EC"/>
</dbReference>
<reference evidence="8 9" key="2">
    <citation type="submission" date="2019-09" db="EMBL/GenBank/DDBJ databases">
        <title>Complete Genome Sequence and Methylome Analysis of free living Spirochaetas.</title>
        <authorList>
            <person name="Leshcheva N."/>
            <person name="Mikheeva N."/>
        </authorList>
    </citation>
    <scope>NUCLEOTIDE SEQUENCE [LARGE SCALE GENOMIC DNA]</scope>
    <source>
        <strain evidence="8 9">P</strain>
    </source>
</reference>
<evidence type="ECO:0000256" key="2">
    <source>
        <dbReference type="ARBA" id="ARBA00005336"/>
    </source>
</evidence>
<keyword evidence="4" id="KW-0732">Signal</keyword>
<evidence type="ECO:0000256" key="1">
    <source>
        <dbReference type="ARBA" id="ARBA00000448"/>
    </source>
</evidence>
<dbReference type="GO" id="GO:0009251">
    <property type="term" value="P:glucan catabolic process"/>
    <property type="evidence" value="ECO:0007669"/>
    <property type="project" value="TreeGrafter"/>
</dbReference>
<evidence type="ECO:0000256" key="5">
    <source>
        <dbReference type="ARBA" id="ARBA00022801"/>
    </source>
</evidence>
<keyword evidence="5 8" id="KW-0378">Hydrolase</keyword>
<dbReference type="PANTHER" id="PTHR30620">
    <property type="entry name" value="PERIPLASMIC BETA-GLUCOSIDASE-RELATED"/>
    <property type="match status" value="1"/>
</dbReference>
<comment type="catalytic activity">
    <reaction evidence="1">
        <text>Hydrolysis of terminal, non-reducing beta-D-glucosyl residues with release of beta-D-glucose.</text>
        <dbReference type="EC" id="3.2.1.21"/>
    </reaction>
</comment>
<accession>A0A5C1QDY0</accession>
<evidence type="ECO:0000259" key="7">
    <source>
        <dbReference type="Pfam" id="PF00933"/>
    </source>
</evidence>
<dbReference type="Gene3D" id="3.40.50.1700">
    <property type="entry name" value="Glycoside hydrolase family 3 C-terminal domain"/>
    <property type="match status" value="1"/>
</dbReference>
<evidence type="ECO:0000256" key="6">
    <source>
        <dbReference type="ARBA" id="ARBA00023295"/>
    </source>
</evidence>
<dbReference type="EC" id="3.2.1.21" evidence="3"/>
<dbReference type="InterPro" id="IPR051915">
    <property type="entry name" value="Cellulose_Degrad_GH3"/>
</dbReference>
<dbReference type="KEGG" id="sper:EW093_11330"/>
<dbReference type="OrthoDB" id="98455at2"/>
<reference evidence="8 9" key="1">
    <citation type="submission" date="2019-02" db="EMBL/GenBank/DDBJ databases">
        <authorList>
            <person name="Fomenkov A."/>
            <person name="Dubinina G."/>
            <person name="Grabovich M."/>
            <person name="Vincze T."/>
            <person name="Roberts R.J."/>
        </authorList>
    </citation>
    <scope>NUCLEOTIDE SEQUENCE [LARGE SCALE GENOMIC DNA]</scope>
    <source>
        <strain evidence="8 9">P</strain>
    </source>
</reference>
<gene>
    <name evidence="8" type="ORF">EW093_11330</name>
</gene>
<evidence type="ECO:0000313" key="9">
    <source>
        <dbReference type="Proteomes" id="UP000323824"/>
    </source>
</evidence>
<evidence type="ECO:0000256" key="4">
    <source>
        <dbReference type="ARBA" id="ARBA00022729"/>
    </source>
</evidence>
<dbReference type="InterPro" id="IPR036962">
    <property type="entry name" value="Glyco_hydro_3_N_sf"/>
</dbReference>
<dbReference type="InterPro" id="IPR036881">
    <property type="entry name" value="Glyco_hydro_3_C_sf"/>
</dbReference>
<comment type="similarity">
    <text evidence="2">Belongs to the glycosyl hydrolase 3 family.</text>
</comment>
<protein>
    <recommendedName>
        <fullName evidence="3">beta-glucosidase</fullName>
        <ecNumber evidence="3">3.2.1.21</ecNumber>
    </recommendedName>
</protein>
<dbReference type="Pfam" id="PF00933">
    <property type="entry name" value="Glyco_hydro_3"/>
    <property type="match status" value="1"/>
</dbReference>
<evidence type="ECO:0000256" key="3">
    <source>
        <dbReference type="ARBA" id="ARBA00012744"/>
    </source>
</evidence>